<evidence type="ECO:0000313" key="3">
    <source>
        <dbReference type="EMBL" id="CAE8626275.1"/>
    </source>
</evidence>
<gene>
    <name evidence="3" type="ORF">PGLA1383_LOCUS43221</name>
</gene>
<evidence type="ECO:0000313" key="4">
    <source>
        <dbReference type="Proteomes" id="UP000654075"/>
    </source>
</evidence>
<feature type="region of interest" description="Disordered" evidence="1">
    <location>
        <begin position="347"/>
        <end position="382"/>
    </location>
</feature>
<dbReference type="InterPro" id="IPR006935">
    <property type="entry name" value="Helicase/UvrB_N"/>
</dbReference>
<name>A0A813GGJ4_POLGL</name>
<dbReference type="GO" id="GO:0006289">
    <property type="term" value="P:nucleotide-excision repair"/>
    <property type="evidence" value="ECO:0007669"/>
    <property type="project" value="InterPro"/>
</dbReference>
<dbReference type="InterPro" id="IPR027417">
    <property type="entry name" value="P-loop_NTPase"/>
</dbReference>
<dbReference type="PANTHER" id="PTHR24029">
    <property type="entry name" value="UVRABC SYSTEM PROTEIN B"/>
    <property type="match status" value="1"/>
</dbReference>
<evidence type="ECO:0000256" key="1">
    <source>
        <dbReference type="SAM" id="MobiDB-lite"/>
    </source>
</evidence>
<dbReference type="SUPFAM" id="SSF52540">
    <property type="entry name" value="P-loop containing nucleoside triphosphate hydrolases"/>
    <property type="match status" value="1"/>
</dbReference>
<accession>A0A813GGJ4</accession>
<dbReference type="EMBL" id="CAJNNV010028944">
    <property type="protein sequence ID" value="CAE8626275.1"/>
    <property type="molecule type" value="Genomic_DNA"/>
</dbReference>
<feature type="region of interest" description="Disordered" evidence="1">
    <location>
        <begin position="99"/>
        <end position="133"/>
    </location>
</feature>
<feature type="compositionally biased region" description="Polar residues" evidence="1">
    <location>
        <begin position="107"/>
        <end position="119"/>
    </location>
</feature>
<evidence type="ECO:0000259" key="2">
    <source>
        <dbReference type="Pfam" id="PF04851"/>
    </source>
</evidence>
<proteinExistence type="predicted"/>
<reference evidence="3" key="1">
    <citation type="submission" date="2021-02" db="EMBL/GenBank/DDBJ databases">
        <authorList>
            <person name="Dougan E. K."/>
            <person name="Rhodes N."/>
            <person name="Thang M."/>
            <person name="Chan C."/>
        </authorList>
    </citation>
    <scope>NUCLEOTIDE SEQUENCE</scope>
</reference>
<organism evidence="3 4">
    <name type="scientific">Polarella glacialis</name>
    <name type="common">Dinoflagellate</name>
    <dbReference type="NCBI Taxonomy" id="89957"/>
    <lineage>
        <taxon>Eukaryota</taxon>
        <taxon>Sar</taxon>
        <taxon>Alveolata</taxon>
        <taxon>Dinophyceae</taxon>
        <taxon>Suessiales</taxon>
        <taxon>Suessiaceae</taxon>
        <taxon>Polarella</taxon>
    </lineage>
</organism>
<protein>
    <recommendedName>
        <fullName evidence="2">Helicase/UvrB N-terminal domain-containing protein</fullName>
    </recommendedName>
</protein>
<feature type="compositionally biased region" description="Basic and acidic residues" evidence="1">
    <location>
        <begin position="363"/>
        <end position="379"/>
    </location>
</feature>
<sequence>MAYSAPFATTGVDDAPPWHKEQAWSFTRKFGRVMSDVCLDGAGYHSGYMNYNSVHETPSRLKKRMAIEKTGLSGSIVWPRPKVADWSDVKRQLPRCVAPESGAVSRVPTSRSDLAMSQTRSAPSPPLARSSSAPGLTLGADGLGLVAPSPLRKEDTFLGMYRDRDRRHADWNVNVAYRDMLGDELCVANDETRQHCILQIALSCINGSLPYETLAALEKIKSARNADKLLYTLAAVTQGNSLIELAKSVATKKMKQNADETSLVDCKRAVQAWLDVDQLLASDFNCAAWNSSQEVEKGSEILEAEQVILLITYRDWEGDECIFNKTFFKDALTVTTVFHLATDIPVSSSSAAPRGSVAGPQTRKREASLASRPPRETGRGRGACYETGSVAALALLCSATVPSGRLERRRRNASLLVLQQSVVSFHQPDTSVDSAQATRLLQLPEVVRHGAFRVEMPYPLMADQPRAVEQLTEQLGRPQKSVALLKGATGTGKTCVGAQIIHNLGCATLIICPNKTLAGQNHGYFQEVFPHNRVELFQSPFDSYRPAYVDLDGKEHTACAMMDAKAAHYRFKALHALVHAKHTGEPVIIVASISCIYDLGASPKEFCEMSRTFEVGDNFAGAKEFVQSLRALGYRVAPETGKAPGYTFKLGKDDDGNLSWAKVSMPTGEVLTVSFAKGAVSITKLELANQEDETANDRQEVMSYTIVPLLHLLPVPGHLRRDLVMKIVLETRKAHRAICNFGKGRAPGWEKK</sequence>
<feature type="non-terminal residue" evidence="3">
    <location>
        <position position="1"/>
    </location>
</feature>
<comment type="caution">
    <text evidence="3">The sequence shown here is derived from an EMBL/GenBank/DDBJ whole genome shotgun (WGS) entry which is preliminary data.</text>
</comment>
<dbReference type="GO" id="GO:0009380">
    <property type="term" value="C:excinuclease repair complex"/>
    <property type="evidence" value="ECO:0007669"/>
    <property type="project" value="InterPro"/>
</dbReference>
<dbReference type="GO" id="GO:0016887">
    <property type="term" value="F:ATP hydrolysis activity"/>
    <property type="evidence" value="ECO:0007669"/>
    <property type="project" value="InterPro"/>
</dbReference>
<feature type="domain" description="Helicase/UvrB N-terminal" evidence="2">
    <location>
        <begin position="460"/>
        <end position="533"/>
    </location>
</feature>
<dbReference type="AlphaFoldDB" id="A0A813GGJ4"/>
<dbReference type="Proteomes" id="UP000654075">
    <property type="component" value="Unassembled WGS sequence"/>
</dbReference>
<dbReference type="GO" id="GO:0005524">
    <property type="term" value="F:ATP binding"/>
    <property type="evidence" value="ECO:0007669"/>
    <property type="project" value="InterPro"/>
</dbReference>
<dbReference type="PANTHER" id="PTHR24029:SF0">
    <property type="entry name" value="UVRABC SYSTEM PROTEIN B"/>
    <property type="match status" value="1"/>
</dbReference>
<keyword evidence="4" id="KW-1185">Reference proteome</keyword>
<dbReference type="InterPro" id="IPR004807">
    <property type="entry name" value="UvrB"/>
</dbReference>
<dbReference type="Pfam" id="PF04851">
    <property type="entry name" value="ResIII"/>
    <property type="match status" value="1"/>
</dbReference>
<dbReference type="Gene3D" id="3.40.50.300">
    <property type="entry name" value="P-loop containing nucleotide triphosphate hydrolases"/>
    <property type="match status" value="1"/>
</dbReference>
<dbReference type="OrthoDB" id="16911at2759"/>
<dbReference type="GO" id="GO:0003677">
    <property type="term" value="F:DNA binding"/>
    <property type="evidence" value="ECO:0007669"/>
    <property type="project" value="InterPro"/>
</dbReference>